<accession>A0A8S1JAK6</accession>
<dbReference type="Gene3D" id="3.40.50.150">
    <property type="entry name" value="Vaccinia Virus protein VP39"/>
    <property type="match status" value="1"/>
</dbReference>
<comment type="caution">
    <text evidence="1">The sequence shown here is derived from an EMBL/GenBank/DDBJ whole genome shotgun (WGS) entry which is preliminary data.</text>
</comment>
<name>A0A8S1JAK6_9CHLO</name>
<proteinExistence type="predicted"/>
<protein>
    <submittedName>
        <fullName evidence="1">Uncharacterized protein</fullName>
    </submittedName>
</protein>
<organism evidence="1 2">
    <name type="scientific">Ostreobium quekettii</name>
    <dbReference type="NCBI Taxonomy" id="121088"/>
    <lineage>
        <taxon>Eukaryota</taxon>
        <taxon>Viridiplantae</taxon>
        <taxon>Chlorophyta</taxon>
        <taxon>core chlorophytes</taxon>
        <taxon>Ulvophyceae</taxon>
        <taxon>TCBD clade</taxon>
        <taxon>Bryopsidales</taxon>
        <taxon>Ostreobineae</taxon>
        <taxon>Ostreobiaceae</taxon>
        <taxon>Ostreobium</taxon>
    </lineage>
</organism>
<dbReference type="EMBL" id="CAJHUC010001826">
    <property type="protein sequence ID" value="CAD7702424.1"/>
    <property type="molecule type" value="Genomic_DNA"/>
</dbReference>
<reference evidence="1" key="1">
    <citation type="submission" date="2020-12" db="EMBL/GenBank/DDBJ databases">
        <authorList>
            <person name="Iha C."/>
        </authorList>
    </citation>
    <scope>NUCLEOTIDE SEQUENCE</scope>
</reference>
<dbReference type="AlphaFoldDB" id="A0A8S1JAK6"/>
<dbReference type="InterPro" id="IPR029063">
    <property type="entry name" value="SAM-dependent_MTases_sf"/>
</dbReference>
<sequence>MDEYAPGSPRASADLFRYRVSLGQGRSLAVLSDPLHAWGYCIGASLWSAAQELAVYLAGFRRGWLSGKGVLELGAGLGVPGQISATGGCGRASVGSELAQTPLLTWEASL</sequence>
<gene>
    <name evidence="1" type="ORF">OSTQU699_LOCUS7781</name>
</gene>
<dbReference type="Proteomes" id="UP000708148">
    <property type="component" value="Unassembled WGS sequence"/>
</dbReference>
<dbReference type="OrthoDB" id="407325at2759"/>
<keyword evidence="2" id="KW-1185">Reference proteome</keyword>
<evidence type="ECO:0000313" key="2">
    <source>
        <dbReference type="Proteomes" id="UP000708148"/>
    </source>
</evidence>
<evidence type="ECO:0000313" key="1">
    <source>
        <dbReference type="EMBL" id="CAD7702424.1"/>
    </source>
</evidence>